<sequence>MGDAAVTSELIVQFPLQGEWFVGADGTEAGHELAFDFIRLDRKLRATRKSSLHELLTAVPLDQYLGWGQPIVSPFEGRVVTAVDGHSERSQSFITAMFESLSATVSPSQRKRLETLQATGGDIGAFAGNHLVIESADSEGVFAFMAHARTGSIIPRIGDPVCVNQQVAEVGNSGQSVAPHLHFHLMSDPSPNSVQVIPFKFARYEVYLKGEWRLQEHALPKKRQRIRSVPAPA</sequence>
<proteinExistence type="predicted"/>
<keyword evidence="2" id="KW-1185">Reference proteome</keyword>
<comment type="caution">
    <text evidence="1">The sequence shown here is derived from an EMBL/GenBank/DDBJ whole genome shotgun (WGS) entry which is preliminary data.</text>
</comment>
<evidence type="ECO:0000313" key="2">
    <source>
        <dbReference type="Proteomes" id="UP001549313"/>
    </source>
</evidence>
<accession>A0ABV2RAL6</accession>
<dbReference type="RefSeq" id="WP_354088534.1">
    <property type="nucleotide sequence ID" value="NZ_JBEPTF010000001.1"/>
</dbReference>
<dbReference type="Proteomes" id="UP001549313">
    <property type="component" value="Unassembled WGS sequence"/>
</dbReference>
<organism evidence="1 2">
    <name type="scientific">Brevundimonas faecalis</name>
    <dbReference type="NCBI Taxonomy" id="947378"/>
    <lineage>
        <taxon>Bacteria</taxon>
        <taxon>Pseudomonadati</taxon>
        <taxon>Pseudomonadota</taxon>
        <taxon>Alphaproteobacteria</taxon>
        <taxon>Caulobacterales</taxon>
        <taxon>Caulobacteraceae</taxon>
        <taxon>Brevundimonas</taxon>
    </lineage>
</organism>
<evidence type="ECO:0008006" key="3">
    <source>
        <dbReference type="Google" id="ProtNLM"/>
    </source>
</evidence>
<gene>
    <name evidence="1" type="ORF">ABIE19_001530</name>
</gene>
<dbReference type="InterPro" id="IPR011055">
    <property type="entry name" value="Dup_hybrid_motif"/>
</dbReference>
<dbReference type="Gene3D" id="2.70.70.10">
    <property type="entry name" value="Glucose Permease (Domain IIA)"/>
    <property type="match status" value="1"/>
</dbReference>
<reference evidence="1 2" key="1">
    <citation type="submission" date="2024-06" db="EMBL/GenBank/DDBJ databases">
        <title>Sorghum-associated microbial communities from plants grown in Nebraska, USA.</title>
        <authorList>
            <person name="Schachtman D."/>
        </authorList>
    </citation>
    <scope>NUCLEOTIDE SEQUENCE [LARGE SCALE GENOMIC DNA]</scope>
    <source>
        <strain evidence="1 2">2814</strain>
    </source>
</reference>
<dbReference type="EMBL" id="JBEPTF010000001">
    <property type="protein sequence ID" value="MET4683621.1"/>
    <property type="molecule type" value="Genomic_DNA"/>
</dbReference>
<name>A0ABV2RAL6_9CAUL</name>
<evidence type="ECO:0000313" key="1">
    <source>
        <dbReference type="EMBL" id="MET4683621.1"/>
    </source>
</evidence>
<dbReference type="CDD" id="cd12797">
    <property type="entry name" value="M23_peptidase"/>
    <property type="match status" value="1"/>
</dbReference>
<protein>
    <recommendedName>
        <fullName evidence="3">M23 family metallopeptidase</fullName>
    </recommendedName>
</protein>
<dbReference type="SUPFAM" id="SSF51261">
    <property type="entry name" value="Duplicated hybrid motif"/>
    <property type="match status" value="1"/>
</dbReference>